<accession>A0A2R6ACK4</accession>
<feature type="domain" description="Glycosyl transferase family 1" evidence="1">
    <location>
        <begin position="187"/>
        <end position="341"/>
    </location>
</feature>
<dbReference type="EMBL" id="NEXC01000007">
    <property type="protein sequence ID" value="PSN84144.1"/>
    <property type="molecule type" value="Genomic_DNA"/>
</dbReference>
<comment type="caution">
    <text evidence="3">The sequence shown here is derived from an EMBL/GenBank/DDBJ whole genome shotgun (WGS) entry which is preliminary data.</text>
</comment>
<protein>
    <recommendedName>
        <fullName evidence="5">Glycosyl transferase family 1 domain-containing protein</fullName>
    </recommendedName>
</protein>
<dbReference type="PANTHER" id="PTHR45947">
    <property type="entry name" value="SULFOQUINOVOSYL TRANSFERASE SQD2"/>
    <property type="match status" value="1"/>
</dbReference>
<name>A0A2R6ACK4_9ARCH</name>
<dbReference type="Proteomes" id="UP000240880">
    <property type="component" value="Unassembled WGS sequence"/>
</dbReference>
<dbReference type="Pfam" id="PF00534">
    <property type="entry name" value="Glycos_transf_1"/>
    <property type="match status" value="1"/>
</dbReference>
<evidence type="ECO:0000313" key="3">
    <source>
        <dbReference type="EMBL" id="PSN84144.1"/>
    </source>
</evidence>
<evidence type="ECO:0000259" key="1">
    <source>
        <dbReference type="Pfam" id="PF00534"/>
    </source>
</evidence>
<gene>
    <name evidence="3" type="ORF">B9Q01_02100</name>
</gene>
<evidence type="ECO:0000313" key="4">
    <source>
        <dbReference type="Proteomes" id="UP000240880"/>
    </source>
</evidence>
<dbReference type="AlphaFoldDB" id="A0A2R6ACK4"/>
<dbReference type="SUPFAM" id="SSF53756">
    <property type="entry name" value="UDP-Glycosyltransferase/glycogen phosphorylase"/>
    <property type="match status" value="1"/>
</dbReference>
<dbReference type="CDD" id="cd03801">
    <property type="entry name" value="GT4_PimA-like"/>
    <property type="match status" value="1"/>
</dbReference>
<organism evidence="3 4">
    <name type="scientific">Candidatus Marsarchaeota G1 archaeon OSP_D</name>
    <dbReference type="NCBI Taxonomy" id="1978155"/>
    <lineage>
        <taxon>Archaea</taxon>
        <taxon>Candidatus Marsarchaeota</taxon>
        <taxon>Candidatus Marsarchaeota group 1</taxon>
    </lineage>
</organism>
<dbReference type="Gene3D" id="3.40.50.2000">
    <property type="entry name" value="Glycogen Phosphorylase B"/>
    <property type="match status" value="2"/>
</dbReference>
<dbReference type="PANTHER" id="PTHR45947:SF3">
    <property type="entry name" value="SULFOQUINOVOSYL TRANSFERASE SQD2"/>
    <property type="match status" value="1"/>
</dbReference>
<feature type="domain" description="Glycosyltransferase subfamily 4-like N-terminal" evidence="2">
    <location>
        <begin position="14"/>
        <end position="179"/>
    </location>
</feature>
<dbReference type="GO" id="GO:0016757">
    <property type="term" value="F:glycosyltransferase activity"/>
    <property type="evidence" value="ECO:0007669"/>
    <property type="project" value="InterPro"/>
</dbReference>
<evidence type="ECO:0008006" key="5">
    <source>
        <dbReference type="Google" id="ProtNLM"/>
    </source>
</evidence>
<sequence length="370" mass="42366">MKVAFVYIAPDIRGGTERAIAETSKRLEKMGCEVKLFCNRFNKETALPELVEMDKQVVPHRLSLFGRFRMYYSMKAVRAATLVASKWNPDIILLGAGFLWSKYILKGINTPAVSRVHVPVPIEHSLLNRVYRKFTRLDVIEKQSLVYKPIVCNSKYTQSMILKLEPNAKTEVVYAGVDSAFFTPTWEDEGYVYLNGRFQSYKNQLLAIRALKNSGYKLVLSGYANPRVKEEVRYFELLKKEADNCSNIEFVIDPDKSKIRELYQRSSLVLVTSVGDPFPLVMLEAMACGKPVAGLNSGGIPELIENVGLLFENDPIDLRKKVEILMNDSKLRKELGKKARTVAESFTWERTATQFYEIFKREIEKQRFSN</sequence>
<dbReference type="InterPro" id="IPR001296">
    <property type="entry name" value="Glyco_trans_1"/>
</dbReference>
<dbReference type="Pfam" id="PF13439">
    <property type="entry name" value="Glyco_transf_4"/>
    <property type="match status" value="1"/>
</dbReference>
<evidence type="ECO:0000259" key="2">
    <source>
        <dbReference type="Pfam" id="PF13439"/>
    </source>
</evidence>
<reference evidence="3 4" key="1">
    <citation type="submission" date="2017-04" db="EMBL/GenBank/DDBJ databases">
        <title>Novel microbial lineages endemic to geothermal iron-oxide mats fill important gaps in the evolutionary history of Archaea.</title>
        <authorList>
            <person name="Jay Z.J."/>
            <person name="Beam J.P."/>
            <person name="Dlakic M."/>
            <person name="Rusch D.B."/>
            <person name="Kozubal M.A."/>
            <person name="Inskeep W.P."/>
        </authorList>
    </citation>
    <scope>NUCLEOTIDE SEQUENCE [LARGE SCALE GENOMIC DNA]</scope>
    <source>
        <strain evidence="3">OSP_D</strain>
    </source>
</reference>
<proteinExistence type="predicted"/>
<dbReference type="InterPro" id="IPR028098">
    <property type="entry name" value="Glyco_trans_4-like_N"/>
</dbReference>
<dbReference type="InterPro" id="IPR050194">
    <property type="entry name" value="Glycosyltransferase_grp1"/>
</dbReference>